<dbReference type="Gene3D" id="3.40.190.10">
    <property type="entry name" value="Periplasmic binding protein-like II"/>
    <property type="match status" value="1"/>
</dbReference>
<evidence type="ECO:0000313" key="2">
    <source>
        <dbReference type="EMBL" id="SEC45740.1"/>
    </source>
</evidence>
<comment type="similarity">
    <text evidence="1">Belongs to the UPF0065 (bug) family.</text>
</comment>
<protein>
    <submittedName>
        <fullName evidence="2">Tripartite-type tricarboxylate transporter, receptor component TctC</fullName>
    </submittedName>
</protein>
<dbReference type="PANTHER" id="PTHR42928:SF5">
    <property type="entry name" value="BLR1237 PROTEIN"/>
    <property type="match status" value="1"/>
</dbReference>
<dbReference type="EMBL" id="FNSC01000001">
    <property type="protein sequence ID" value="SEC45740.1"/>
    <property type="molecule type" value="Genomic_DNA"/>
</dbReference>
<dbReference type="Gene3D" id="3.40.190.150">
    <property type="entry name" value="Bordetella uptake gene, domain 1"/>
    <property type="match status" value="1"/>
</dbReference>
<accession>A0A1H4SNW5</accession>
<name>A0A1H4SNW5_PSEAG</name>
<evidence type="ECO:0000313" key="3">
    <source>
        <dbReference type="Proteomes" id="UP000242849"/>
    </source>
</evidence>
<proteinExistence type="inferred from homology"/>
<dbReference type="InterPro" id="IPR042100">
    <property type="entry name" value="Bug_dom1"/>
</dbReference>
<dbReference type="InterPro" id="IPR005064">
    <property type="entry name" value="BUG"/>
</dbReference>
<keyword evidence="2" id="KW-0675">Receptor</keyword>
<sequence length="316" mass="33441">MNHGIPAFFVVERLPGVVAVAGSGGKLPELPLTMITGYAAGGSTDLQGRVLATVLEEQLGQKITVSNIPGAGGAASASMLASSIEQGYVFQFGGSSVVSIAPLLSPASYDPDSFTYVAGLSLEQPAFVTGSKRGIQDWPGLLAYLRATPGQIYVSQAAEDRLIIRALAKREGLELRTVPTSGGAGMAPLVLSGDAVFAYSGGTHPGYTESGEMRVLASLADTRLLDYPDAPTLRELGYDLGLHTMRIVMVPANTPAEQVEILADALAVAAKAPRFIEVTEQRIRQPVLFMRGDEIKPMLVRQMQEDRTLIDDIGLQ</sequence>
<reference evidence="3" key="1">
    <citation type="submission" date="2016-10" db="EMBL/GenBank/DDBJ databases">
        <authorList>
            <person name="Varghese N."/>
            <person name="Submissions S."/>
        </authorList>
    </citation>
    <scope>NUCLEOTIDE SEQUENCE [LARGE SCALE GENOMIC DNA]</scope>
    <source>
        <strain evidence="3">DSM 12111</strain>
    </source>
</reference>
<dbReference type="STRING" id="53406.SAMN05421553_0884"/>
<dbReference type="Proteomes" id="UP000242849">
    <property type="component" value="Unassembled WGS sequence"/>
</dbReference>
<dbReference type="PIRSF" id="PIRSF017082">
    <property type="entry name" value="YflP"/>
    <property type="match status" value="1"/>
</dbReference>
<dbReference type="PANTHER" id="PTHR42928">
    <property type="entry name" value="TRICARBOXYLATE-BINDING PROTEIN"/>
    <property type="match status" value="1"/>
</dbReference>
<keyword evidence="3" id="KW-1185">Reference proteome</keyword>
<evidence type="ECO:0000256" key="1">
    <source>
        <dbReference type="ARBA" id="ARBA00006987"/>
    </source>
</evidence>
<dbReference type="AlphaFoldDB" id="A0A1H4SNW5"/>
<gene>
    <name evidence="2" type="ORF">SAMN05421553_0884</name>
</gene>
<dbReference type="Pfam" id="PF03401">
    <property type="entry name" value="TctC"/>
    <property type="match status" value="1"/>
</dbReference>
<organism evidence="2 3">
    <name type="scientific">Pseudomonas anguilliseptica</name>
    <dbReference type="NCBI Taxonomy" id="53406"/>
    <lineage>
        <taxon>Bacteria</taxon>
        <taxon>Pseudomonadati</taxon>
        <taxon>Pseudomonadota</taxon>
        <taxon>Gammaproteobacteria</taxon>
        <taxon>Pseudomonadales</taxon>
        <taxon>Pseudomonadaceae</taxon>
        <taxon>Pseudomonas</taxon>
    </lineage>
</organism>